<keyword evidence="4 6" id="KW-1133">Transmembrane helix</keyword>
<dbReference type="Proteomes" id="UP000250369">
    <property type="component" value="Unassembled WGS sequence"/>
</dbReference>
<proteinExistence type="predicted"/>
<feature type="transmembrane region" description="Helical" evidence="6">
    <location>
        <begin position="28"/>
        <end position="44"/>
    </location>
</feature>
<feature type="transmembrane region" description="Helical" evidence="6">
    <location>
        <begin position="84"/>
        <end position="107"/>
    </location>
</feature>
<dbReference type="Pfam" id="PF03788">
    <property type="entry name" value="LrgA"/>
    <property type="match status" value="1"/>
</dbReference>
<evidence type="ECO:0000313" key="7">
    <source>
        <dbReference type="EMBL" id="RAV12659.1"/>
    </source>
</evidence>
<dbReference type="PANTHER" id="PTHR33931">
    <property type="entry name" value="HOLIN-LIKE PROTEIN CIDA-RELATED"/>
    <property type="match status" value="1"/>
</dbReference>
<dbReference type="InterPro" id="IPR005538">
    <property type="entry name" value="LrgA/CidA"/>
</dbReference>
<keyword evidence="8" id="KW-1185">Reference proteome</keyword>
<gene>
    <name evidence="7" type="ORF">DQG23_34330</name>
</gene>
<comment type="subcellular location">
    <subcellularLocation>
        <location evidence="1">Cell membrane</location>
        <topology evidence="1">Multi-pass membrane protein</topology>
    </subcellularLocation>
</comment>
<dbReference type="EMBL" id="QMFB01000032">
    <property type="protein sequence ID" value="RAV12659.1"/>
    <property type="molecule type" value="Genomic_DNA"/>
</dbReference>
<dbReference type="OrthoDB" id="3176438at2"/>
<dbReference type="GO" id="GO:0005886">
    <property type="term" value="C:plasma membrane"/>
    <property type="evidence" value="ECO:0007669"/>
    <property type="project" value="UniProtKB-SubCell"/>
</dbReference>
<dbReference type="PANTHER" id="PTHR33931:SF2">
    <property type="entry name" value="HOLIN-LIKE PROTEIN CIDA"/>
    <property type="match status" value="1"/>
</dbReference>
<evidence type="ECO:0000256" key="4">
    <source>
        <dbReference type="ARBA" id="ARBA00022989"/>
    </source>
</evidence>
<evidence type="ECO:0000256" key="6">
    <source>
        <dbReference type="SAM" id="Phobius"/>
    </source>
</evidence>
<keyword evidence="5 6" id="KW-0472">Membrane</keyword>
<organism evidence="7 8">
    <name type="scientific">Paenibacillus contaminans</name>
    <dbReference type="NCBI Taxonomy" id="450362"/>
    <lineage>
        <taxon>Bacteria</taxon>
        <taxon>Bacillati</taxon>
        <taxon>Bacillota</taxon>
        <taxon>Bacilli</taxon>
        <taxon>Bacillales</taxon>
        <taxon>Paenibacillaceae</taxon>
        <taxon>Paenibacillus</taxon>
    </lineage>
</organism>
<name>A0A329LY01_9BACL</name>
<keyword evidence="3 6" id="KW-0812">Transmembrane</keyword>
<evidence type="ECO:0000256" key="3">
    <source>
        <dbReference type="ARBA" id="ARBA00022692"/>
    </source>
</evidence>
<dbReference type="RefSeq" id="WP_113035549.1">
    <property type="nucleotide sequence ID" value="NZ_QMFB01000032.1"/>
</dbReference>
<reference evidence="7 8" key="1">
    <citation type="journal article" date="2009" name="Int. J. Syst. Evol. Microbiol.">
        <title>Paenibacillus contaminans sp. nov., isolated from a contaminated laboratory plate.</title>
        <authorList>
            <person name="Chou J.H."/>
            <person name="Lee J.H."/>
            <person name="Lin M.C."/>
            <person name="Chang P.S."/>
            <person name="Arun A.B."/>
            <person name="Young C.C."/>
            <person name="Chen W.M."/>
        </authorList>
    </citation>
    <scope>NUCLEOTIDE SEQUENCE [LARGE SCALE GENOMIC DNA]</scope>
    <source>
        <strain evidence="7 8">CKOBP-6</strain>
    </source>
</reference>
<comment type="caution">
    <text evidence="7">The sequence shown here is derived from an EMBL/GenBank/DDBJ whole genome shotgun (WGS) entry which is preliminary data.</text>
</comment>
<protein>
    <submittedName>
        <fullName evidence="7">CidA/LrgA family protein</fullName>
    </submittedName>
</protein>
<sequence length="128" mass="13753">MRGIAILLGFHLFGLLLQKGLHIPLPANVLGLILFTAALFLKIVKLEWVEASAQFLLKHMMLFFAPVVVGTMAFMPYIRSSWLAVVLSLVVSAFVGLIVTGGVASLLQRGERRVVTPTPGQSGEGPGL</sequence>
<dbReference type="AlphaFoldDB" id="A0A329LY01"/>
<keyword evidence="2" id="KW-1003">Cell membrane</keyword>
<evidence type="ECO:0000256" key="1">
    <source>
        <dbReference type="ARBA" id="ARBA00004651"/>
    </source>
</evidence>
<evidence type="ECO:0000313" key="8">
    <source>
        <dbReference type="Proteomes" id="UP000250369"/>
    </source>
</evidence>
<evidence type="ECO:0000256" key="5">
    <source>
        <dbReference type="ARBA" id="ARBA00023136"/>
    </source>
</evidence>
<feature type="transmembrane region" description="Helical" evidence="6">
    <location>
        <begin position="56"/>
        <end position="78"/>
    </location>
</feature>
<accession>A0A329LY01</accession>
<evidence type="ECO:0000256" key="2">
    <source>
        <dbReference type="ARBA" id="ARBA00022475"/>
    </source>
</evidence>